<accession>A0A2P5AHZ3</accession>
<organism evidence="1 2">
    <name type="scientific">Trema orientale</name>
    <name type="common">Charcoal tree</name>
    <name type="synonym">Celtis orientalis</name>
    <dbReference type="NCBI Taxonomy" id="63057"/>
    <lineage>
        <taxon>Eukaryota</taxon>
        <taxon>Viridiplantae</taxon>
        <taxon>Streptophyta</taxon>
        <taxon>Embryophyta</taxon>
        <taxon>Tracheophyta</taxon>
        <taxon>Spermatophyta</taxon>
        <taxon>Magnoliopsida</taxon>
        <taxon>eudicotyledons</taxon>
        <taxon>Gunneridae</taxon>
        <taxon>Pentapetalae</taxon>
        <taxon>rosids</taxon>
        <taxon>fabids</taxon>
        <taxon>Rosales</taxon>
        <taxon>Cannabaceae</taxon>
        <taxon>Trema</taxon>
    </lineage>
</organism>
<protein>
    <submittedName>
        <fullName evidence="1">Uncharacterized protein</fullName>
    </submittedName>
</protein>
<name>A0A2P5AHZ3_TREOI</name>
<reference evidence="2" key="1">
    <citation type="submission" date="2016-06" db="EMBL/GenBank/DDBJ databases">
        <title>Parallel loss of symbiosis genes in relatives of nitrogen-fixing non-legume Parasponia.</title>
        <authorList>
            <person name="Van Velzen R."/>
            <person name="Holmer R."/>
            <person name="Bu F."/>
            <person name="Rutten L."/>
            <person name="Van Zeijl A."/>
            <person name="Liu W."/>
            <person name="Santuari L."/>
            <person name="Cao Q."/>
            <person name="Sharma T."/>
            <person name="Shen D."/>
            <person name="Roswanjaya Y."/>
            <person name="Wardhani T."/>
            <person name="Kalhor M.S."/>
            <person name="Jansen J."/>
            <person name="Van den Hoogen J."/>
            <person name="Gungor B."/>
            <person name="Hartog M."/>
            <person name="Hontelez J."/>
            <person name="Verver J."/>
            <person name="Yang W.-C."/>
            <person name="Schijlen E."/>
            <person name="Repin R."/>
            <person name="Schilthuizen M."/>
            <person name="Schranz E."/>
            <person name="Heidstra R."/>
            <person name="Miyata K."/>
            <person name="Fedorova E."/>
            <person name="Kohlen W."/>
            <person name="Bisseling T."/>
            <person name="Smit S."/>
            <person name="Geurts R."/>
        </authorList>
    </citation>
    <scope>NUCLEOTIDE SEQUENCE [LARGE SCALE GENOMIC DNA]</scope>
    <source>
        <strain evidence="2">cv. RG33-2</strain>
    </source>
</reference>
<dbReference type="Proteomes" id="UP000237000">
    <property type="component" value="Unassembled WGS sequence"/>
</dbReference>
<sequence length="53" mass="6023">MVVDSYQGCYAATDMLFHGAGDIFVDSTFIANIYSLCLFEFNFLVWDMVIKIS</sequence>
<comment type="caution">
    <text evidence="1">The sequence shown here is derived from an EMBL/GenBank/DDBJ whole genome shotgun (WGS) entry which is preliminary data.</text>
</comment>
<gene>
    <name evidence="1" type="ORF">TorRG33x02_349940</name>
</gene>
<evidence type="ECO:0000313" key="2">
    <source>
        <dbReference type="Proteomes" id="UP000237000"/>
    </source>
</evidence>
<dbReference type="EMBL" id="JXTC01000846">
    <property type="protein sequence ID" value="PON36151.1"/>
    <property type="molecule type" value="Genomic_DNA"/>
</dbReference>
<dbReference type="InParanoid" id="A0A2P5AHZ3"/>
<keyword evidence="2" id="KW-1185">Reference proteome</keyword>
<evidence type="ECO:0000313" key="1">
    <source>
        <dbReference type="EMBL" id="PON36151.1"/>
    </source>
</evidence>
<dbReference type="AlphaFoldDB" id="A0A2P5AHZ3"/>
<proteinExistence type="predicted"/>